<dbReference type="HAMAP" id="MF_00596">
    <property type="entry name" value="GMP_reduct_type1"/>
    <property type="match status" value="1"/>
</dbReference>
<keyword evidence="2 8" id="KW-0479">Metal-binding</keyword>
<feature type="binding site" description="in other chain" evidence="8">
    <location>
        <begin position="79"/>
        <end position="81"/>
    </location>
    <ligand>
        <name>NADP(+)</name>
        <dbReference type="ChEBI" id="CHEBI:58349"/>
        <note>ligand shared between two neighboring subunits</note>
    </ligand>
</feature>
<keyword evidence="5 8" id="KW-0560">Oxidoreductase</keyword>
<keyword evidence="11" id="KW-1185">Reference proteome</keyword>
<reference evidence="10" key="1">
    <citation type="submission" date="2025-05" db="UniProtKB">
        <authorList>
            <consortium name="EnsemblMetazoa"/>
        </authorList>
    </citation>
    <scope>IDENTIFICATION</scope>
</reference>
<keyword evidence="1 8" id="KW-0659">Purine metabolism</keyword>
<evidence type="ECO:0000256" key="6">
    <source>
        <dbReference type="ARBA" id="ARBA00037691"/>
    </source>
</evidence>
<dbReference type="EC" id="1.7.1.7" evidence="8"/>
<dbReference type="InterPro" id="IPR015875">
    <property type="entry name" value="IMP_DH/GMP_Rdtase_CS"/>
</dbReference>
<dbReference type="NCBIfam" id="TIGR01305">
    <property type="entry name" value="GMP_reduct_1"/>
    <property type="match status" value="1"/>
</dbReference>
<comment type="similarity">
    <text evidence="8">Belongs to the IMPDH/GMPR family. GuaC type 1 subfamily.</text>
</comment>
<feature type="active site" description="Proton donor/acceptor" evidence="8">
    <location>
        <position position="138"/>
    </location>
</feature>
<comment type="subunit">
    <text evidence="8">Homotetramer.</text>
</comment>
<dbReference type="InterPro" id="IPR001093">
    <property type="entry name" value="IMP_DH_GMPRt"/>
</dbReference>
<feature type="binding site" description="in other chain" evidence="8">
    <location>
        <begin position="130"/>
        <end position="131"/>
    </location>
    <ligand>
        <name>NADP(+)</name>
        <dbReference type="ChEBI" id="CHEBI:58349"/>
        <note>ligand shared between two neighboring subunits</note>
    </ligand>
</feature>
<dbReference type="SUPFAM" id="SSF51412">
    <property type="entry name" value="Inosine monophosphate dehydrogenase (IMPDH)"/>
    <property type="match status" value="1"/>
</dbReference>
<protein>
    <recommendedName>
        <fullName evidence="8">GMP reductase</fullName>
        <shortName evidence="8">GMPR</shortName>
        <ecNumber evidence="8">1.7.1.7</ecNumber>
    </recommendedName>
    <alternativeName>
        <fullName evidence="8">Guanosine 5'-monophosphate oxidoreductase</fullName>
        <shortName evidence="8">Guanosine monophosphate reductase</shortName>
    </alternativeName>
</protein>
<evidence type="ECO:0000256" key="1">
    <source>
        <dbReference type="ARBA" id="ARBA00022631"/>
    </source>
</evidence>
<evidence type="ECO:0000256" key="5">
    <source>
        <dbReference type="ARBA" id="ARBA00023002"/>
    </source>
</evidence>
<feature type="binding site" evidence="8">
    <location>
        <begin position="192"/>
        <end position="193"/>
    </location>
    <ligand>
        <name>GMP</name>
        <dbReference type="ChEBI" id="CHEBI:58115"/>
    </ligand>
</feature>
<feature type="binding site" evidence="8">
    <location>
        <position position="133"/>
    </location>
    <ligand>
        <name>K(+)</name>
        <dbReference type="ChEBI" id="CHEBI:29103"/>
    </ligand>
</feature>
<dbReference type="PANTHER" id="PTHR43170:SF5">
    <property type="entry name" value="GMP REDUCTASE"/>
    <property type="match status" value="1"/>
</dbReference>
<feature type="binding site" evidence="8">
    <location>
        <begin position="236"/>
        <end position="240"/>
    </location>
    <ligand>
        <name>GMP</name>
        <dbReference type="ChEBI" id="CHEBI:58115"/>
    </ligand>
</feature>
<feature type="active site" description="Thioimidate intermediate" evidence="8">
    <location>
        <position position="136"/>
    </location>
</feature>
<dbReference type="PANTHER" id="PTHR43170">
    <property type="entry name" value="GMP REDUCTASE"/>
    <property type="match status" value="1"/>
</dbReference>
<accession>A0ABM5K110</accession>
<dbReference type="SMART" id="SM01240">
    <property type="entry name" value="IMPDH"/>
    <property type="match status" value="1"/>
</dbReference>
<proteinExistence type="inferred from homology"/>
<feature type="binding site" evidence="8">
    <location>
        <position position="131"/>
    </location>
    <ligand>
        <name>K(+)</name>
        <dbReference type="ChEBI" id="CHEBI:29103"/>
    </ligand>
</feature>
<evidence type="ECO:0000256" key="2">
    <source>
        <dbReference type="ARBA" id="ARBA00022723"/>
    </source>
</evidence>
<feature type="binding site" description="in other chain" evidence="8">
    <location>
        <begin position="235"/>
        <end position="236"/>
    </location>
    <ligand>
        <name>NADP(+)</name>
        <dbReference type="ChEBI" id="CHEBI:58349"/>
        <note>ligand shared between two neighboring subunits</note>
    </ligand>
</feature>
<feature type="binding site" evidence="8">
    <location>
        <begin position="218"/>
        <end position="220"/>
    </location>
    <ligand>
        <name>GMP</name>
        <dbReference type="ChEBI" id="CHEBI:58115"/>
    </ligand>
</feature>
<evidence type="ECO:0000259" key="9">
    <source>
        <dbReference type="Pfam" id="PF00478"/>
    </source>
</evidence>
<dbReference type="EnsemblMetazoa" id="XM_050647926.1">
    <property type="protein sequence ID" value="XP_050503883.1"/>
    <property type="gene ID" value="LOC114332993"/>
</dbReference>
<dbReference type="PROSITE" id="PS00487">
    <property type="entry name" value="IMP_DH_GMP_RED"/>
    <property type="match status" value="1"/>
</dbReference>
<evidence type="ECO:0000313" key="11">
    <source>
        <dbReference type="Proteomes" id="UP001652700"/>
    </source>
</evidence>
<dbReference type="InterPro" id="IPR005993">
    <property type="entry name" value="GMPR"/>
</dbReference>
<dbReference type="GeneID" id="114332993"/>
<dbReference type="Gene3D" id="3.20.20.70">
    <property type="entry name" value="Aldolase class I"/>
    <property type="match status" value="1"/>
</dbReference>
<feature type="binding site" description="in other chain" evidence="8">
    <location>
        <position position="219"/>
    </location>
    <ligand>
        <name>NADP(+)</name>
        <dbReference type="ChEBI" id="CHEBI:58349"/>
        <note>ligand shared between two neighboring subunits</note>
    </ligand>
</feature>
<comment type="caution">
    <text evidence="8">Lacks conserved residue(s) required for the propagation of feature annotation.</text>
</comment>
<evidence type="ECO:0000256" key="8">
    <source>
        <dbReference type="HAMAP-Rule" id="MF_03195"/>
    </source>
</evidence>
<dbReference type="Proteomes" id="UP001652700">
    <property type="component" value="Unplaced"/>
</dbReference>
<evidence type="ECO:0000256" key="7">
    <source>
        <dbReference type="ARBA" id="ARBA00048616"/>
    </source>
</evidence>
<organism evidence="10 11">
    <name type="scientific">Diabrotica virgifera virgifera</name>
    <name type="common">western corn rootworm</name>
    <dbReference type="NCBI Taxonomy" id="50390"/>
    <lineage>
        <taxon>Eukaryota</taxon>
        <taxon>Metazoa</taxon>
        <taxon>Ecdysozoa</taxon>
        <taxon>Arthropoda</taxon>
        <taxon>Hexapoda</taxon>
        <taxon>Insecta</taxon>
        <taxon>Pterygota</taxon>
        <taxon>Neoptera</taxon>
        <taxon>Endopterygota</taxon>
        <taxon>Coleoptera</taxon>
        <taxon>Polyphaga</taxon>
        <taxon>Cucujiformia</taxon>
        <taxon>Chrysomeloidea</taxon>
        <taxon>Chrysomelidae</taxon>
        <taxon>Galerucinae</taxon>
        <taxon>Diabroticina</taxon>
        <taxon>Diabroticites</taxon>
        <taxon>Diabrotica</taxon>
    </lineage>
</organism>
<keyword evidence="3 8" id="KW-0521">NADP</keyword>
<dbReference type="CDD" id="cd00381">
    <property type="entry name" value="IMPDH"/>
    <property type="match status" value="1"/>
</dbReference>
<comment type="function">
    <text evidence="6 8">Catalyzes the irreversible NADPH-dependent deamination of GMP to IMP. It functions in the conversion of nucleobase, nucleoside and nucleotide derivatives of G to A nucleotides, and in maintaining the intracellular balance of A and G nucleotides.</text>
</comment>
<dbReference type="Pfam" id="PF00478">
    <property type="entry name" value="IMPDH"/>
    <property type="match status" value="1"/>
</dbReference>
<feature type="binding site" evidence="8">
    <location>
        <position position="139"/>
    </location>
    <ligand>
        <name>K(+)</name>
        <dbReference type="ChEBI" id="CHEBI:29103"/>
    </ligand>
</feature>
<evidence type="ECO:0000256" key="4">
    <source>
        <dbReference type="ARBA" id="ARBA00022958"/>
    </source>
</evidence>
<dbReference type="InterPro" id="IPR050139">
    <property type="entry name" value="GMP_reductase"/>
</dbReference>
<dbReference type="NCBIfam" id="NF003470">
    <property type="entry name" value="PRK05096.1"/>
    <property type="match status" value="1"/>
</dbReference>
<feature type="domain" description="IMP dehydrogenase/GMP reductase" evidence="9">
    <location>
        <begin position="2"/>
        <end position="288"/>
    </location>
</feature>
<name>A0ABM5K110_DIAVI</name>
<dbReference type="RefSeq" id="XP_050503883.1">
    <property type="nucleotide sequence ID" value="XM_050647926.1"/>
</dbReference>
<feature type="binding site" evidence="8">
    <location>
        <position position="136"/>
    </location>
    <ligand>
        <name>K(+)</name>
        <dbReference type="ChEBI" id="CHEBI:29103"/>
    </ligand>
</feature>
<comment type="catalytic activity">
    <reaction evidence="7 8">
        <text>IMP + NH4(+) + NADP(+) = GMP + NADPH + 2 H(+)</text>
        <dbReference type="Rhea" id="RHEA:17185"/>
        <dbReference type="ChEBI" id="CHEBI:15378"/>
        <dbReference type="ChEBI" id="CHEBI:28938"/>
        <dbReference type="ChEBI" id="CHEBI:57783"/>
        <dbReference type="ChEBI" id="CHEBI:58053"/>
        <dbReference type="ChEBI" id="CHEBI:58115"/>
        <dbReference type="ChEBI" id="CHEBI:58349"/>
        <dbReference type="EC" id="1.7.1.7"/>
    </reaction>
</comment>
<feature type="binding site" evidence="8">
    <location>
        <begin position="169"/>
        <end position="171"/>
    </location>
    <ligand>
        <name>GMP</name>
        <dbReference type="ChEBI" id="CHEBI:58115"/>
    </ligand>
</feature>
<dbReference type="InterPro" id="IPR013785">
    <property type="entry name" value="Aldolase_TIM"/>
</dbReference>
<sequence length="295" mass="31435">MASNMDTVGTFNMAKALSSNGLFTCIHKYYSVEEWQSFAKENPDCLKNVAASSGMSDADFIRLSDILNAVPGVTFICLDVANGYSQHFVDYVRRVRSAFPNHTIIAGNVVTGEMVEELILSGADVIKVGIGPGSVCTTRMKTGVGYPQLSAVIECADAAHGLQGHIISDGGCTCPGDVAKAFGAGADFVMAGGMFAGHDEGDGELIEKDGKKYKLFYGMSSNTAMQKHAGGVAEYRASEGKTVQVPYRGDVQTTVLDILGGLRSACTYTGASKLKELPRRATFMRCTQQLNNIYS</sequence>
<feature type="binding site" description="in other chain" evidence="8">
    <location>
        <position position="28"/>
    </location>
    <ligand>
        <name>NADP(+)</name>
        <dbReference type="ChEBI" id="CHEBI:58349"/>
        <note>ligand shared between two neighboring subunits</note>
    </ligand>
</feature>
<evidence type="ECO:0000256" key="3">
    <source>
        <dbReference type="ARBA" id="ARBA00022857"/>
    </source>
</evidence>
<keyword evidence="4 8" id="KW-0630">Potassium</keyword>
<evidence type="ECO:0000313" key="10">
    <source>
        <dbReference type="EnsemblMetazoa" id="XP_050503883.1"/>
    </source>
</evidence>
<feature type="binding site" evidence="8">
    <location>
        <begin position="264"/>
        <end position="267"/>
    </location>
    <ligand>
        <name>NADP(+)</name>
        <dbReference type="ChEBI" id="CHEBI:58349"/>
        <note>ligand shared between two neighboring subunits</note>
    </ligand>
</feature>